<dbReference type="InterPro" id="IPR023214">
    <property type="entry name" value="HAD_sf"/>
</dbReference>
<dbReference type="InterPro" id="IPR006357">
    <property type="entry name" value="HAD-SF_hydro_IIA"/>
</dbReference>
<accession>A0A8H7SBC5</accession>
<dbReference type="PANTHER" id="PTHR19288:SF46">
    <property type="entry name" value="HALOACID DEHALOGENASE-LIKE HYDROLASE DOMAIN-CONTAINING PROTEIN 2"/>
    <property type="match status" value="1"/>
</dbReference>
<dbReference type="NCBIfam" id="TIGR01460">
    <property type="entry name" value="HAD-SF-IIA"/>
    <property type="match status" value="1"/>
</dbReference>
<dbReference type="Pfam" id="PF13242">
    <property type="entry name" value="Hydrolase_like"/>
    <property type="match status" value="1"/>
</dbReference>
<dbReference type="AlphaFoldDB" id="A0A8H7SBC5"/>
<name>A0A8H7SBC5_9FUNG</name>
<evidence type="ECO:0008006" key="3">
    <source>
        <dbReference type="Google" id="ProtNLM"/>
    </source>
</evidence>
<protein>
    <recommendedName>
        <fullName evidence="3">4-nitrophenylphosphatase</fullName>
    </recommendedName>
</protein>
<dbReference type="Gene3D" id="3.40.50.1000">
    <property type="entry name" value="HAD superfamily/HAD-like"/>
    <property type="match status" value="2"/>
</dbReference>
<organism evidence="1 2">
    <name type="scientific">Circinella minor</name>
    <dbReference type="NCBI Taxonomy" id="1195481"/>
    <lineage>
        <taxon>Eukaryota</taxon>
        <taxon>Fungi</taxon>
        <taxon>Fungi incertae sedis</taxon>
        <taxon>Mucoromycota</taxon>
        <taxon>Mucoromycotina</taxon>
        <taxon>Mucoromycetes</taxon>
        <taxon>Mucorales</taxon>
        <taxon>Lichtheimiaceae</taxon>
        <taxon>Circinella</taxon>
    </lineage>
</organism>
<sequence>MTTVNTTTKYHENRLESIRQKKGYIIDLDGVIYHGSSLLPGAKELIDFLQNNNKQFLFLTNDSATTPKDLQQNLSQHGIHIPENHFYTSGQATAEFLHSQMPEGGSCFVIGEDALIKTLHEKGFTMNDQNPDYVILGTSTSPDIYSYEQLSKAIQLVLYQGAKLIATHLDIENYDTQGKKLPSCGAFASFVETVTKTKAFYCGKPSALIMRYAQRLLGKGIRSHEICIIGDRMETDIIAGINSKIDSVLVLSGVTAVKDVDQHAFQPYLILNGVYEIVPSSSTTTTEEKN</sequence>
<dbReference type="OrthoDB" id="10251048at2759"/>
<dbReference type="PANTHER" id="PTHR19288">
    <property type="entry name" value="4-NITROPHENYLPHOSPHATASE-RELATED"/>
    <property type="match status" value="1"/>
</dbReference>
<dbReference type="GO" id="GO:0005737">
    <property type="term" value="C:cytoplasm"/>
    <property type="evidence" value="ECO:0007669"/>
    <property type="project" value="TreeGrafter"/>
</dbReference>
<dbReference type="Proteomes" id="UP000646827">
    <property type="component" value="Unassembled WGS sequence"/>
</dbReference>
<keyword evidence="2" id="KW-1185">Reference proteome</keyword>
<dbReference type="InterPro" id="IPR036412">
    <property type="entry name" value="HAD-like_sf"/>
</dbReference>
<proteinExistence type="predicted"/>
<gene>
    <name evidence="1" type="ORF">INT45_000528</name>
</gene>
<reference evidence="1 2" key="1">
    <citation type="submission" date="2020-12" db="EMBL/GenBank/DDBJ databases">
        <title>Metabolic potential, ecology and presence of endohyphal bacteria is reflected in genomic diversity of Mucoromycotina.</title>
        <authorList>
            <person name="Muszewska A."/>
            <person name="Okrasinska A."/>
            <person name="Steczkiewicz K."/>
            <person name="Drgas O."/>
            <person name="Orlowska M."/>
            <person name="Perlinska-Lenart U."/>
            <person name="Aleksandrzak-Piekarczyk T."/>
            <person name="Szatraj K."/>
            <person name="Zielenkiewicz U."/>
            <person name="Pilsyk S."/>
            <person name="Malc E."/>
            <person name="Mieczkowski P."/>
            <person name="Kruszewska J.S."/>
            <person name="Biernat P."/>
            <person name="Pawlowska J."/>
        </authorList>
    </citation>
    <scope>NUCLEOTIDE SEQUENCE [LARGE SCALE GENOMIC DNA]</scope>
    <source>
        <strain evidence="1 2">CBS 142.35</strain>
    </source>
</reference>
<dbReference type="Pfam" id="PF13344">
    <property type="entry name" value="Hydrolase_6"/>
    <property type="match status" value="1"/>
</dbReference>
<evidence type="ECO:0000313" key="1">
    <source>
        <dbReference type="EMBL" id="KAG2226360.1"/>
    </source>
</evidence>
<comment type="caution">
    <text evidence="1">The sequence shown here is derived from an EMBL/GenBank/DDBJ whole genome shotgun (WGS) entry which is preliminary data.</text>
</comment>
<dbReference type="GO" id="GO:0016791">
    <property type="term" value="F:phosphatase activity"/>
    <property type="evidence" value="ECO:0007669"/>
    <property type="project" value="TreeGrafter"/>
</dbReference>
<dbReference type="EMBL" id="JAEPRB010000017">
    <property type="protein sequence ID" value="KAG2226360.1"/>
    <property type="molecule type" value="Genomic_DNA"/>
</dbReference>
<dbReference type="SUPFAM" id="SSF56784">
    <property type="entry name" value="HAD-like"/>
    <property type="match status" value="1"/>
</dbReference>
<evidence type="ECO:0000313" key="2">
    <source>
        <dbReference type="Proteomes" id="UP000646827"/>
    </source>
</evidence>